<comment type="caution">
    <text evidence="8">The sequence shown here is derived from an EMBL/GenBank/DDBJ whole genome shotgun (WGS) entry which is preliminary data.</text>
</comment>
<feature type="domain" description="Peptidase S1" evidence="7">
    <location>
        <begin position="21"/>
        <end position="259"/>
    </location>
</feature>
<dbReference type="PANTHER" id="PTHR24276">
    <property type="entry name" value="POLYSERASE-RELATED"/>
    <property type="match status" value="1"/>
</dbReference>
<evidence type="ECO:0000259" key="7">
    <source>
        <dbReference type="PROSITE" id="PS50240"/>
    </source>
</evidence>
<evidence type="ECO:0000256" key="5">
    <source>
        <dbReference type="ARBA" id="ARBA00023157"/>
    </source>
</evidence>
<keyword evidence="6" id="KW-0732">Signal</keyword>
<feature type="chain" id="PRO_5047049491" description="Peptidase S1 domain-containing protein" evidence="6">
    <location>
        <begin position="18"/>
        <end position="261"/>
    </location>
</feature>
<evidence type="ECO:0000313" key="9">
    <source>
        <dbReference type="Proteomes" id="UP001549920"/>
    </source>
</evidence>
<dbReference type="Proteomes" id="UP001549920">
    <property type="component" value="Unassembled WGS sequence"/>
</dbReference>
<evidence type="ECO:0000256" key="4">
    <source>
        <dbReference type="ARBA" id="ARBA00022825"/>
    </source>
</evidence>
<dbReference type="PRINTS" id="PR00722">
    <property type="entry name" value="CHYMOTRYPSIN"/>
</dbReference>
<keyword evidence="9" id="KW-1185">Reference proteome</keyword>
<dbReference type="InterPro" id="IPR050430">
    <property type="entry name" value="Peptidase_S1"/>
</dbReference>
<keyword evidence="2" id="KW-0645">Protease</keyword>
<evidence type="ECO:0000256" key="6">
    <source>
        <dbReference type="SAM" id="SignalP"/>
    </source>
</evidence>
<dbReference type="InterPro" id="IPR043504">
    <property type="entry name" value="Peptidase_S1_PA_chymotrypsin"/>
</dbReference>
<comment type="similarity">
    <text evidence="1">Belongs to the peptidase S1 family.</text>
</comment>
<feature type="signal peptide" evidence="6">
    <location>
        <begin position="1"/>
        <end position="17"/>
    </location>
</feature>
<dbReference type="CDD" id="cd00190">
    <property type="entry name" value="Tryp_SPc"/>
    <property type="match status" value="1"/>
</dbReference>
<reference evidence="8 9" key="1">
    <citation type="submission" date="2024-06" db="EMBL/GenBank/DDBJ databases">
        <title>A chromosome-level genome assembly of beet webworm, Loxostege sticticalis.</title>
        <authorList>
            <person name="Zhang Y."/>
        </authorList>
    </citation>
    <scope>NUCLEOTIDE SEQUENCE [LARGE SCALE GENOMIC DNA]</scope>
    <source>
        <strain evidence="8">AQ026</strain>
        <tissue evidence="8">Whole body</tissue>
    </source>
</reference>
<dbReference type="Pfam" id="PF00089">
    <property type="entry name" value="Trypsin"/>
    <property type="match status" value="1"/>
</dbReference>
<dbReference type="InterPro" id="IPR009003">
    <property type="entry name" value="Peptidase_S1_PA"/>
</dbReference>
<dbReference type="PROSITE" id="PS50240">
    <property type="entry name" value="TRYPSIN_DOM"/>
    <property type="match status" value="1"/>
</dbReference>
<dbReference type="SMART" id="SM00020">
    <property type="entry name" value="Tryp_SPc"/>
    <property type="match status" value="1"/>
</dbReference>
<keyword evidence="3" id="KW-0378">Hydrolase</keyword>
<evidence type="ECO:0000313" key="8">
    <source>
        <dbReference type="EMBL" id="KAL0868388.1"/>
    </source>
</evidence>
<dbReference type="PANTHER" id="PTHR24276:SF91">
    <property type="entry name" value="AT26814P-RELATED"/>
    <property type="match status" value="1"/>
</dbReference>
<dbReference type="InterPro" id="IPR001314">
    <property type="entry name" value="Peptidase_S1A"/>
</dbReference>
<dbReference type="Gene3D" id="2.40.10.10">
    <property type="entry name" value="Trypsin-like serine proteases"/>
    <property type="match status" value="1"/>
</dbReference>
<keyword evidence="4" id="KW-0720">Serine protease</keyword>
<organism evidence="8 9">
    <name type="scientific">Loxostege sticticalis</name>
    <name type="common">Beet webworm moth</name>
    <dbReference type="NCBI Taxonomy" id="481309"/>
    <lineage>
        <taxon>Eukaryota</taxon>
        <taxon>Metazoa</taxon>
        <taxon>Ecdysozoa</taxon>
        <taxon>Arthropoda</taxon>
        <taxon>Hexapoda</taxon>
        <taxon>Insecta</taxon>
        <taxon>Pterygota</taxon>
        <taxon>Neoptera</taxon>
        <taxon>Endopterygota</taxon>
        <taxon>Lepidoptera</taxon>
        <taxon>Glossata</taxon>
        <taxon>Ditrysia</taxon>
        <taxon>Pyraloidea</taxon>
        <taxon>Crambidae</taxon>
        <taxon>Pyraustinae</taxon>
        <taxon>Loxostege</taxon>
    </lineage>
</organism>
<protein>
    <recommendedName>
        <fullName evidence="7">Peptidase S1 domain-containing protein</fullName>
    </recommendedName>
</protein>
<dbReference type="SUPFAM" id="SSF50494">
    <property type="entry name" value="Trypsin-like serine proteases"/>
    <property type="match status" value="1"/>
</dbReference>
<proteinExistence type="inferred from homology"/>
<sequence>MKLPFLIVGFFIAVCKGDQRIAGGHQATLSQYPFVVALLTNSGAGTVFRQACVGTILTNNAVLSAASCFFSGTVAHPASQWRVRAGSGNSNAGGSVLVVNRITTHPNFGPVNLNNDVAVLRTRFNIDLRPGVAEAARIAGAAYAFVPTNSVWGVGWGAVGQGQSWSDELRHVEIFVINQQTCASRYSELGFTVTNNMVCVGWLDVGIRGQCKGDNGGPLVDNGIVVGVFSWTRSCADYWYPAINTRVGRYTKWIVDTALSA</sequence>
<accession>A0ABR3HD94</accession>
<evidence type="ECO:0000256" key="1">
    <source>
        <dbReference type="ARBA" id="ARBA00007664"/>
    </source>
</evidence>
<name>A0ABR3HD94_LOXSC</name>
<keyword evidence="5" id="KW-1015">Disulfide bond</keyword>
<dbReference type="InterPro" id="IPR001254">
    <property type="entry name" value="Trypsin_dom"/>
</dbReference>
<evidence type="ECO:0000256" key="3">
    <source>
        <dbReference type="ARBA" id="ARBA00022801"/>
    </source>
</evidence>
<dbReference type="EMBL" id="JBEUOH010000021">
    <property type="protein sequence ID" value="KAL0868388.1"/>
    <property type="molecule type" value="Genomic_DNA"/>
</dbReference>
<gene>
    <name evidence="8" type="ORF">ABMA27_007902</name>
</gene>
<evidence type="ECO:0000256" key="2">
    <source>
        <dbReference type="ARBA" id="ARBA00022670"/>
    </source>
</evidence>